<accession>A0A508WXN6</accession>
<organism evidence="1">
    <name type="scientific">Sinorhizobium medicae</name>
    <dbReference type="NCBI Taxonomy" id="110321"/>
    <lineage>
        <taxon>Bacteria</taxon>
        <taxon>Pseudomonadati</taxon>
        <taxon>Pseudomonadota</taxon>
        <taxon>Alphaproteobacteria</taxon>
        <taxon>Hyphomicrobiales</taxon>
        <taxon>Rhizobiaceae</taxon>
        <taxon>Sinorhizobium/Ensifer group</taxon>
        <taxon>Sinorhizobium</taxon>
    </lineage>
</organism>
<evidence type="ECO:0000313" key="1">
    <source>
        <dbReference type="EMBL" id="VTZ62095.1"/>
    </source>
</evidence>
<dbReference type="EMBL" id="CABFNB010000100">
    <property type="protein sequence ID" value="VTZ62095.1"/>
    <property type="molecule type" value="Genomic_DNA"/>
</dbReference>
<reference evidence="1" key="1">
    <citation type="submission" date="2019-06" db="EMBL/GenBank/DDBJ databases">
        <authorList>
            <person name="Le Quere A."/>
            <person name="Colella S."/>
        </authorList>
    </citation>
    <scope>NUCLEOTIDE SEQUENCE</scope>
    <source>
        <strain evidence="1">EmedicaeMD41</strain>
    </source>
</reference>
<gene>
    <name evidence="1" type="ORF">EMEDMD4_340032</name>
</gene>
<sequence>MGAFLDDGFVFIHSLCNLARAGFRRAFFLWIACS</sequence>
<proteinExistence type="predicted"/>
<dbReference type="Proteomes" id="UP000507954">
    <property type="component" value="Unassembled WGS sequence"/>
</dbReference>
<protein>
    <submittedName>
        <fullName evidence="1">Uncharacterized protein</fullName>
    </submittedName>
</protein>
<dbReference type="AlphaFoldDB" id="A0A508WXN6"/>
<name>A0A508WXN6_9HYPH</name>